<dbReference type="GO" id="GO:0007602">
    <property type="term" value="P:phototransduction"/>
    <property type="evidence" value="ECO:0007669"/>
    <property type="project" value="UniProtKB-KW"/>
</dbReference>
<accession>A0A1I6HD25</accession>
<evidence type="ECO:0000256" key="8">
    <source>
        <dbReference type="ARBA" id="ARBA00022991"/>
    </source>
</evidence>
<dbReference type="InterPro" id="IPR018229">
    <property type="entry name" value="Rhodopsin_retinal_BS"/>
</dbReference>
<reference evidence="13" key="1">
    <citation type="submission" date="2016-10" db="EMBL/GenBank/DDBJ databases">
        <authorList>
            <person name="Varghese N."/>
            <person name="Submissions S."/>
        </authorList>
    </citation>
    <scope>NUCLEOTIDE SEQUENCE [LARGE SCALE GENOMIC DNA]</scope>
    <source>
        <strain evidence="13">CGMCC 1.8711</strain>
    </source>
</reference>
<comment type="similarity">
    <text evidence="2">Belongs to the archaeal/bacterial/fungal opsin family.</text>
</comment>
<dbReference type="RefSeq" id="WP_089880254.1">
    <property type="nucleotide sequence ID" value="NZ_FOYS01000003.1"/>
</dbReference>
<dbReference type="OrthoDB" id="330248at2157"/>
<evidence type="ECO:0000256" key="7">
    <source>
        <dbReference type="ARBA" id="ARBA00022989"/>
    </source>
</evidence>
<feature type="transmembrane region" description="Helical" evidence="11">
    <location>
        <begin position="97"/>
        <end position="118"/>
    </location>
</feature>
<evidence type="ECO:0000313" key="12">
    <source>
        <dbReference type="EMBL" id="SFR52278.1"/>
    </source>
</evidence>
<keyword evidence="3" id="KW-0600">Photoreceptor protein</keyword>
<dbReference type="Gene3D" id="1.20.1070.10">
    <property type="entry name" value="Rhodopsin 7-helix transmembrane proteins"/>
    <property type="match status" value="1"/>
</dbReference>
<keyword evidence="8" id="KW-0157">Chromophore</keyword>
<keyword evidence="6" id="KW-0681">Retinal protein</keyword>
<keyword evidence="13" id="KW-1185">Reference proteome</keyword>
<dbReference type="Pfam" id="PF01036">
    <property type="entry name" value="Bac_rhodopsin"/>
    <property type="match status" value="1"/>
</dbReference>
<evidence type="ECO:0000256" key="6">
    <source>
        <dbReference type="ARBA" id="ARBA00022925"/>
    </source>
</evidence>
<dbReference type="EMBL" id="FOYS01000003">
    <property type="protein sequence ID" value="SFR52278.1"/>
    <property type="molecule type" value="Genomic_DNA"/>
</dbReference>
<proteinExistence type="inferred from homology"/>
<keyword evidence="10" id="KW-0675">Receptor</keyword>
<feature type="transmembrane region" description="Helical" evidence="11">
    <location>
        <begin position="73"/>
        <end position="90"/>
    </location>
</feature>
<sequence>MELTVTLWLWVGAVGMALGTLVPLGRFVRDEESRVYTAVLTGVTAIAAVAYALMAQGYAVSLPGLEGVELVRYVDWLLTTPLMVLYLGLLSRSGPRVYAALVAADVVVVTSGVVAAALSGPTRYVAFGVGAVAYLVLSYLLLRTLPRRASFQSGDHVATFTTVRNLTVVVWSLYPVVWLLAPTGVGLLLPETQVLVMTYLDLVSKVGFVVVAVRGLDGITSHGTARTTTAD</sequence>
<evidence type="ECO:0000256" key="2">
    <source>
        <dbReference type="ARBA" id="ARBA00008130"/>
    </source>
</evidence>
<feature type="transmembrane region" description="Helical" evidence="11">
    <location>
        <begin position="193"/>
        <end position="213"/>
    </location>
</feature>
<evidence type="ECO:0000256" key="3">
    <source>
        <dbReference type="ARBA" id="ARBA00022543"/>
    </source>
</evidence>
<dbReference type="GO" id="GO:0016020">
    <property type="term" value="C:membrane"/>
    <property type="evidence" value="ECO:0007669"/>
    <property type="project" value="UniProtKB-SubCell"/>
</dbReference>
<evidence type="ECO:0000256" key="9">
    <source>
        <dbReference type="ARBA" id="ARBA00023136"/>
    </source>
</evidence>
<dbReference type="PRINTS" id="PR00251">
    <property type="entry name" value="BACTRLOPSIN"/>
</dbReference>
<evidence type="ECO:0000256" key="4">
    <source>
        <dbReference type="ARBA" id="ARBA00022606"/>
    </source>
</evidence>
<dbReference type="STRING" id="555875.SAMN04488124_2072"/>
<evidence type="ECO:0000256" key="10">
    <source>
        <dbReference type="ARBA" id="ARBA00023170"/>
    </source>
</evidence>
<feature type="transmembrane region" description="Helical" evidence="11">
    <location>
        <begin position="124"/>
        <end position="142"/>
    </location>
</feature>
<dbReference type="SMART" id="SM01021">
    <property type="entry name" value="Bac_rhodopsin"/>
    <property type="match status" value="1"/>
</dbReference>
<name>A0A1I6HD25_9EURY</name>
<dbReference type="AlphaFoldDB" id="A0A1I6HD25"/>
<dbReference type="GO" id="GO:0009881">
    <property type="term" value="F:photoreceptor activity"/>
    <property type="evidence" value="ECO:0007669"/>
    <property type="project" value="UniProtKB-KW"/>
</dbReference>
<keyword evidence="9 11" id="KW-0472">Membrane</keyword>
<evidence type="ECO:0000256" key="5">
    <source>
        <dbReference type="ARBA" id="ARBA00022692"/>
    </source>
</evidence>
<evidence type="ECO:0000256" key="1">
    <source>
        <dbReference type="ARBA" id="ARBA00004141"/>
    </source>
</evidence>
<keyword evidence="5 11" id="KW-0812">Transmembrane</keyword>
<dbReference type="GO" id="GO:0005216">
    <property type="term" value="F:monoatomic ion channel activity"/>
    <property type="evidence" value="ECO:0007669"/>
    <property type="project" value="InterPro"/>
</dbReference>
<dbReference type="PANTHER" id="PTHR28286">
    <property type="match status" value="1"/>
</dbReference>
<dbReference type="Proteomes" id="UP000243250">
    <property type="component" value="Unassembled WGS sequence"/>
</dbReference>
<dbReference type="PANTHER" id="PTHR28286:SF2">
    <property type="entry name" value="BACTERIORHODOPSIN _OPSIN, NOPA (EUROFUNG)"/>
    <property type="match status" value="1"/>
</dbReference>
<keyword evidence="4" id="KW-0716">Sensory transduction</keyword>
<dbReference type="SUPFAM" id="SSF81321">
    <property type="entry name" value="Family A G protein-coupled receptor-like"/>
    <property type="match status" value="1"/>
</dbReference>
<comment type="subcellular location">
    <subcellularLocation>
        <location evidence="1">Membrane</location>
        <topology evidence="1">Multi-pass membrane protein</topology>
    </subcellularLocation>
</comment>
<keyword evidence="7 11" id="KW-1133">Transmembrane helix</keyword>
<gene>
    <name evidence="12" type="ORF">SAMN04488124_2072</name>
</gene>
<evidence type="ECO:0000256" key="11">
    <source>
        <dbReference type="SAM" id="Phobius"/>
    </source>
</evidence>
<organism evidence="12 13">
    <name type="scientific">Halogeometricum limi</name>
    <dbReference type="NCBI Taxonomy" id="555875"/>
    <lineage>
        <taxon>Archaea</taxon>
        <taxon>Methanobacteriati</taxon>
        <taxon>Methanobacteriota</taxon>
        <taxon>Stenosarchaea group</taxon>
        <taxon>Halobacteria</taxon>
        <taxon>Halobacteriales</taxon>
        <taxon>Haloferacaceae</taxon>
        <taxon>Halogeometricum</taxon>
    </lineage>
</organism>
<protein>
    <submittedName>
        <fullName evidence="12">Sensory rhodopsin</fullName>
    </submittedName>
</protein>
<dbReference type="PROSITE" id="PS00950">
    <property type="entry name" value="BACTERIAL_OPSIN_1"/>
    <property type="match status" value="1"/>
</dbReference>
<feature type="transmembrane region" description="Helical" evidence="11">
    <location>
        <begin position="35"/>
        <end position="53"/>
    </location>
</feature>
<evidence type="ECO:0000313" key="13">
    <source>
        <dbReference type="Proteomes" id="UP000243250"/>
    </source>
</evidence>
<dbReference type="InterPro" id="IPR001425">
    <property type="entry name" value="Arc/bac/fun_rhodopsins"/>
</dbReference>
<feature type="transmembrane region" description="Helical" evidence="11">
    <location>
        <begin position="6"/>
        <end position="28"/>
    </location>
</feature>
<feature type="transmembrane region" description="Helical" evidence="11">
    <location>
        <begin position="163"/>
        <end position="181"/>
    </location>
</feature>